<dbReference type="AlphaFoldDB" id="A0A1G9WHK0"/>
<keyword evidence="2" id="KW-1185">Reference proteome</keyword>
<evidence type="ECO:0000313" key="1">
    <source>
        <dbReference type="EMBL" id="SDM83535.1"/>
    </source>
</evidence>
<dbReference type="STRING" id="633440.SAMN05421869_1595"/>
<reference evidence="1 2" key="1">
    <citation type="submission" date="2016-10" db="EMBL/GenBank/DDBJ databases">
        <authorList>
            <person name="de Groot N.N."/>
        </authorList>
    </citation>
    <scope>NUCLEOTIDE SEQUENCE [LARGE SCALE GENOMIC DNA]</scope>
    <source>
        <strain evidence="1 2">CGMCC 4.6533</strain>
    </source>
</reference>
<dbReference type="EMBL" id="FNDJ01000059">
    <property type="protein sequence ID" value="SDM83535.1"/>
    <property type="molecule type" value="Genomic_DNA"/>
</dbReference>
<evidence type="ECO:0000313" key="2">
    <source>
        <dbReference type="Proteomes" id="UP000199202"/>
    </source>
</evidence>
<dbReference type="Proteomes" id="UP000199202">
    <property type="component" value="Unassembled WGS sequence"/>
</dbReference>
<gene>
    <name evidence="1" type="ORF">SAMN05421869_1595</name>
</gene>
<protein>
    <submittedName>
        <fullName evidence="1">Uncharacterized protein</fullName>
    </submittedName>
</protein>
<organism evidence="1 2">
    <name type="scientific">Nonomuraea jiangxiensis</name>
    <dbReference type="NCBI Taxonomy" id="633440"/>
    <lineage>
        <taxon>Bacteria</taxon>
        <taxon>Bacillati</taxon>
        <taxon>Actinomycetota</taxon>
        <taxon>Actinomycetes</taxon>
        <taxon>Streptosporangiales</taxon>
        <taxon>Streptosporangiaceae</taxon>
        <taxon>Nonomuraea</taxon>
    </lineage>
</organism>
<proteinExistence type="predicted"/>
<accession>A0A1G9WHK0</accession>
<sequence length="49" mass="5315">MGDFERDSGLADASQSRENAYLGTLGEYGLDLFGTTFEILVTLGPWRSG</sequence>
<name>A0A1G9WHK0_9ACTN</name>